<dbReference type="PANTHER" id="PTHR31500:SF103">
    <property type="entry name" value="AT-HOOK MOTIF NUCLEAR-LOCALIZED PROTEIN"/>
    <property type="match status" value="1"/>
</dbReference>
<feature type="compositionally biased region" description="Basic and acidic residues" evidence="5">
    <location>
        <begin position="283"/>
        <end position="292"/>
    </location>
</feature>
<feature type="domain" description="PPC" evidence="6">
    <location>
        <begin position="105"/>
        <end position="244"/>
    </location>
</feature>
<evidence type="ECO:0000256" key="1">
    <source>
        <dbReference type="ARBA" id="ARBA00023015"/>
    </source>
</evidence>
<evidence type="ECO:0000256" key="2">
    <source>
        <dbReference type="ARBA" id="ARBA00023125"/>
    </source>
</evidence>
<dbReference type="CDD" id="cd11378">
    <property type="entry name" value="DUF296"/>
    <property type="match status" value="1"/>
</dbReference>
<evidence type="ECO:0000313" key="7">
    <source>
        <dbReference type="EMBL" id="PWA43339.1"/>
    </source>
</evidence>
<comment type="caution">
    <text evidence="7">The sequence shown here is derived from an EMBL/GenBank/DDBJ whole genome shotgun (WGS) entry which is preliminary data.</text>
</comment>
<keyword evidence="4" id="KW-0539">Nucleus</keyword>
<feature type="region of interest" description="Disordered" evidence="5">
    <location>
        <begin position="272"/>
        <end position="292"/>
    </location>
</feature>
<evidence type="ECO:0000256" key="4">
    <source>
        <dbReference type="RuleBase" id="RU367031"/>
    </source>
</evidence>
<protein>
    <recommendedName>
        <fullName evidence="4">AT-hook motif nuclear-localized protein</fullName>
    </recommendedName>
</protein>
<comment type="subcellular location">
    <subcellularLocation>
        <location evidence="4">Nucleus</location>
    </subcellularLocation>
</comment>
<dbReference type="GO" id="GO:0005634">
    <property type="term" value="C:nucleus"/>
    <property type="evidence" value="ECO:0007669"/>
    <property type="project" value="UniProtKB-SubCell"/>
</dbReference>
<keyword evidence="8" id="KW-1185">Reference proteome</keyword>
<dbReference type="OrthoDB" id="1101183at2759"/>
<comment type="function">
    <text evidence="4">Transcription factor that specifically binds AT-rich DNA sequences related to the nuclear matrix attachment regions (MARs).</text>
</comment>
<dbReference type="STRING" id="35608.A0A2U1L2V1"/>
<feature type="region of interest" description="Disordered" evidence="5">
    <location>
        <begin position="71"/>
        <end position="90"/>
    </location>
</feature>
<comment type="domain">
    <text evidence="4">The PPC domain mediates interactions between AHL proteins.</text>
</comment>
<dbReference type="PROSITE" id="PS51742">
    <property type="entry name" value="PPC"/>
    <property type="match status" value="1"/>
</dbReference>
<feature type="region of interest" description="Disordered" evidence="5">
    <location>
        <begin position="14"/>
        <end position="46"/>
    </location>
</feature>
<accession>A0A2U1L2V1</accession>
<dbReference type="InterPro" id="IPR039605">
    <property type="entry name" value="AHL"/>
</dbReference>
<proteinExistence type="predicted"/>
<evidence type="ECO:0000256" key="5">
    <source>
        <dbReference type="SAM" id="MobiDB-lite"/>
    </source>
</evidence>
<evidence type="ECO:0000259" key="6">
    <source>
        <dbReference type="PROSITE" id="PS51742"/>
    </source>
</evidence>
<dbReference type="SUPFAM" id="SSF117856">
    <property type="entry name" value="AF0104/ALDC/Ptd012-like"/>
    <property type="match status" value="1"/>
</dbReference>
<evidence type="ECO:0000256" key="3">
    <source>
        <dbReference type="ARBA" id="ARBA00023163"/>
    </source>
</evidence>
<dbReference type="EMBL" id="PKPP01011870">
    <property type="protein sequence ID" value="PWA43339.1"/>
    <property type="molecule type" value="Genomic_DNA"/>
</dbReference>
<dbReference type="Gene3D" id="3.30.1330.80">
    <property type="entry name" value="Hypothetical protein, similar to alpha- acetolactate decarboxylase, domain 2"/>
    <property type="match status" value="1"/>
</dbReference>
<organism evidence="7 8">
    <name type="scientific">Artemisia annua</name>
    <name type="common">Sweet wormwood</name>
    <dbReference type="NCBI Taxonomy" id="35608"/>
    <lineage>
        <taxon>Eukaryota</taxon>
        <taxon>Viridiplantae</taxon>
        <taxon>Streptophyta</taxon>
        <taxon>Embryophyta</taxon>
        <taxon>Tracheophyta</taxon>
        <taxon>Spermatophyta</taxon>
        <taxon>Magnoliopsida</taxon>
        <taxon>eudicotyledons</taxon>
        <taxon>Gunneridae</taxon>
        <taxon>Pentapetalae</taxon>
        <taxon>asterids</taxon>
        <taxon>campanulids</taxon>
        <taxon>Asterales</taxon>
        <taxon>Asteraceae</taxon>
        <taxon>Asteroideae</taxon>
        <taxon>Anthemideae</taxon>
        <taxon>Artemisiinae</taxon>
        <taxon>Artemisia</taxon>
    </lineage>
</organism>
<dbReference type="Proteomes" id="UP000245207">
    <property type="component" value="Unassembled WGS sequence"/>
</dbReference>
<feature type="region of interest" description="Disordered" evidence="5">
    <location>
        <begin position="233"/>
        <end position="253"/>
    </location>
</feature>
<dbReference type="AlphaFoldDB" id="A0A2U1L2V1"/>
<keyword evidence="2 4" id="KW-0238">DNA-binding</keyword>
<dbReference type="InterPro" id="IPR005175">
    <property type="entry name" value="PPC_dom"/>
</dbReference>
<keyword evidence="3 4" id="KW-0804">Transcription</keyword>
<gene>
    <name evidence="7" type="ORF">CTI12_AA536260</name>
</gene>
<name>A0A2U1L2V1_ARTAN</name>
<dbReference type="PANTHER" id="PTHR31500">
    <property type="entry name" value="AT-HOOK MOTIF NUCLEAR-LOCALIZED PROTEIN 9"/>
    <property type="match status" value="1"/>
</dbReference>
<dbReference type="GO" id="GO:0003680">
    <property type="term" value="F:minor groove of adenine-thymine-rich DNA binding"/>
    <property type="evidence" value="ECO:0007669"/>
    <property type="project" value="UniProtKB-UniRule"/>
</dbReference>
<keyword evidence="1 4" id="KW-0805">Transcription regulation</keyword>
<reference evidence="7 8" key="1">
    <citation type="journal article" date="2018" name="Mol. Plant">
        <title>The genome of Artemisia annua provides insight into the evolution of Asteraceae family and artemisinin biosynthesis.</title>
        <authorList>
            <person name="Shen Q."/>
            <person name="Zhang L."/>
            <person name="Liao Z."/>
            <person name="Wang S."/>
            <person name="Yan T."/>
            <person name="Shi P."/>
            <person name="Liu M."/>
            <person name="Fu X."/>
            <person name="Pan Q."/>
            <person name="Wang Y."/>
            <person name="Lv Z."/>
            <person name="Lu X."/>
            <person name="Zhang F."/>
            <person name="Jiang W."/>
            <person name="Ma Y."/>
            <person name="Chen M."/>
            <person name="Hao X."/>
            <person name="Li L."/>
            <person name="Tang Y."/>
            <person name="Lv G."/>
            <person name="Zhou Y."/>
            <person name="Sun X."/>
            <person name="Brodelius P.E."/>
            <person name="Rose J.K.C."/>
            <person name="Tang K."/>
        </authorList>
    </citation>
    <scope>NUCLEOTIDE SEQUENCE [LARGE SCALE GENOMIC DNA]</scope>
    <source>
        <strain evidence="8">cv. Huhao1</strain>
        <tissue evidence="7">Leaf</tissue>
    </source>
</reference>
<sequence>MRLSSSFQLEHINLPSNPHGVRRGVSRGVSSSGGGGGEIGVKRKRGRPRKIVPVVSNMELSLVPVPVSGLSLHSPSPPKKRGRPSGSGWKQRLANVGEWMNNSAGLAFTPHIIHVSVGEDVAEKILSFAKQRPRALCILSGNGTVSAVTLSQFSSSGGTLTYEGRFEILCLSGSYLLSEHGGPQNRTGGLSISACSGDGKVFGGAIGGRLVASSPVQVMVCSFVYNSNNVKADNKTEAPSTDEKRLFTPKKPDEKRLDIQLNEEFNPIAVPWERESQTGLKHSPTEIDLSRG</sequence>
<dbReference type="Pfam" id="PF03479">
    <property type="entry name" value="PCC"/>
    <property type="match status" value="1"/>
</dbReference>
<evidence type="ECO:0000313" key="8">
    <source>
        <dbReference type="Proteomes" id="UP000245207"/>
    </source>
</evidence>